<reference evidence="1 2" key="1">
    <citation type="journal article" date="2015" name="Genome Biol. Evol.">
        <title>The genome of winter moth (Operophtera brumata) provides a genomic perspective on sexual dimorphism and phenology.</title>
        <authorList>
            <person name="Derks M.F."/>
            <person name="Smit S."/>
            <person name="Salis L."/>
            <person name="Schijlen E."/>
            <person name="Bossers A."/>
            <person name="Mateman C."/>
            <person name="Pijl A.S."/>
            <person name="de Ridder D."/>
            <person name="Groenen M.A."/>
            <person name="Visser M.E."/>
            <person name="Megens H.J."/>
        </authorList>
    </citation>
    <scope>NUCLEOTIDE SEQUENCE [LARGE SCALE GENOMIC DNA]</scope>
    <source>
        <strain evidence="1">WM2013NL</strain>
        <tissue evidence="1">Head and thorax</tissue>
    </source>
</reference>
<proteinExistence type="predicted"/>
<evidence type="ECO:0000313" key="1">
    <source>
        <dbReference type="EMBL" id="KOB79124.1"/>
    </source>
</evidence>
<evidence type="ECO:0000313" key="2">
    <source>
        <dbReference type="Proteomes" id="UP000037510"/>
    </source>
</evidence>
<protein>
    <submittedName>
        <fullName evidence="1">Uncharacterized protein</fullName>
    </submittedName>
</protein>
<sequence>MMSTNVVLVTKQIVIGSAKEIDRLPKEDLRSRSRVVLGHRCNRGSSIRVRDYTFHPEYKEDTYSALAMVQLEIDNVEQDCKKGVVQIYKMIYVPMERCKQFYRKSGDSKV</sequence>
<keyword evidence="2" id="KW-1185">Reference proteome</keyword>
<organism evidence="1 2">
    <name type="scientific">Operophtera brumata</name>
    <name type="common">Winter moth</name>
    <name type="synonym">Phalaena brumata</name>
    <dbReference type="NCBI Taxonomy" id="104452"/>
    <lineage>
        <taxon>Eukaryota</taxon>
        <taxon>Metazoa</taxon>
        <taxon>Ecdysozoa</taxon>
        <taxon>Arthropoda</taxon>
        <taxon>Hexapoda</taxon>
        <taxon>Insecta</taxon>
        <taxon>Pterygota</taxon>
        <taxon>Neoptera</taxon>
        <taxon>Endopterygota</taxon>
        <taxon>Lepidoptera</taxon>
        <taxon>Glossata</taxon>
        <taxon>Ditrysia</taxon>
        <taxon>Geometroidea</taxon>
        <taxon>Geometridae</taxon>
        <taxon>Larentiinae</taxon>
        <taxon>Operophtera</taxon>
    </lineage>
</organism>
<dbReference type="EMBL" id="JTDY01000057">
    <property type="protein sequence ID" value="KOB79124.1"/>
    <property type="molecule type" value="Genomic_DNA"/>
</dbReference>
<accession>A0A0L7LUN3</accession>
<gene>
    <name evidence="1" type="ORF">OBRU01_01043</name>
</gene>
<name>A0A0L7LUN3_OPEBR</name>
<comment type="caution">
    <text evidence="1">The sequence shown here is derived from an EMBL/GenBank/DDBJ whole genome shotgun (WGS) entry which is preliminary data.</text>
</comment>
<dbReference type="AlphaFoldDB" id="A0A0L7LUN3"/>
<dbReference type="Proteomes" id="UP000037510">
    <property type="component" value="Unassembled WGS sequence"/>
</dbReference>